<accession>A0A5B0LXA6</accession>
<comment type="caution">
    <text evidence="2">The sequence shown here is derived from an EMBL/GenBank/DDBJ whole genome shotgun (WGS) entry which is preliminary data.</text>
</comment>
<reference evidence="2 3" key="1">
    <citation type="submission" date="2019-05" db="EMBL/GenBank/DDBJ databases">
        <title>Emergence of the Ug99 lineage of the wheat stem rust pathogen through somatic hybridization.</title>
        <authorList>
            <person name="Li F."/>
            <person name="Upadhyaya N.M."/>
            <person name="Sperschneider J."/>
            <person name="Matny O."/>
            <person name="Nguyen-Phuc H."/>
            <person name="Mago R."/>
            <person name="Raley C."/>
            <person name="Miller M.E."/>
            <person name="Silverstein K.A.T."/>
            <person name="Henningsen E."/>
            <person name="Hirsch C.D."/>
            <person name="Visser B."/>
            <person name="Pretorius Z.A."/>
            <person name="Steffenson B.J."/>
            <person name="Schwessinger B."/>
            <person name="Dodds P.N."/>
            <person name="Figueroa M."/>
        </authorList>
    </citation>
    <scope>NUCLEOTIDE SEQUENCE [LARGE SCALE GENOMIC DNA]</scope>
    <source>
        <strain evidence="2">21-0</strain>
    </source>
</reference>
<dbReference type="EMBL" id="VSWC01000183">
    <property type="protein sequence ID" value="KAA1069487.1"/>
    <property type="molecule type" value="Genomic_DNA"/>
</dbReference>
<dbReference type="AlphaFoldDB" id="A0A5B0LXA6"/>
<protein>
    <submittedName>
        <fullName evidence="2">Uncharacterized protein</fullName>
    </submittedName>
</protein>
<name>A0A5B0LXA6_PUCGR</name>
<proteinExistence type="predicted"/>
<organism evidence="2 3">
    <name type="scientific">Puccinia graminis f. sp. tritici</name>
    <dbReference type="NCBI Taxonomy" id="56615"/>
    <lineage>
        <taxon>Eukaryota</taxon>
        <taxon>Fungi</taxon>
        <taxon>Dikarya</taxon>
        <taxon>Basidiomycota</taxon>
        <taxon>Pucciniomycotina</taxon>
        <taxon>Pucciniomycetes</taxon>
        <taxon>Pucciniales</taxon>
        <taxon>Pucciniaceae</taxon>
        <taxon>Puccinia</taxon>
    </lineage>
</organism>
<dbReference type="Proteomes" id="UP000324748">
    <property type="component" value="Unassembled WGS sequence"/>
</dbReference>
<sequence length="96" mass="9931">MAPSGQGGSDKVLMTPAQRWPLVLGGITPLAPGRHDRPCPSTVTRVTPVRFQATTPTLCASPSFGGSLREGRLRQPGTGPPIEGLVVKLVPGHNAA</sequence>
<evidence type="ECO:0000256" key="1">
    <source>
        <dbReference type="SAM" id="MobiDB-lite"/>
    </source>
</evidence>
<keyword evidence="3" id="KW-1185">Reference proteome</keyword>
<feature type="region of interest" description="Disordered" evidence="1">
    <location>
        <begin position="61"/>
        <end position="85"/>
    </location>
</feature>
<gene>
    <name evidence="2" type="ORF">PGT21_026337</name>
</gene>
<evidence type="ECO:0000313" key="2">
    <source>
        <dbReference type="EMBL" id="KAA1069487.1"/>
    </source>
</evidence>
<evidence type="ECO:0000313" key="3">
    <source>
        <dbReference type="Proteomes" id="UP000324748"/>
    </source>
</evidence>